<feature type="transmembrane region" description="Helical" evidence="2">
    <location>
        <begin position="110"/>
        <end position="128"/>
    </location>
</feature>
<gene>
    <name evidence="3" type="ORF">JKA74_08785</name>
</gene>
<accession>A0A934WYA3</accession>
<keyword evidence="2" id="KW-0812">Transmembrane</keyword>
<sequence length="393" mass="45124">MEKHKPENEPIREFTLSMRFFLFCAAANQQILKRCPSSERHKYAGVGATVFFTGLLAALSGGYAIFTVFNSIWIAVALGIFWGLLIFNLDRFIVSTIKKNDCKADQWKQVIPRLLLAVFLAVIIAKPLEIKIFEQEINERLHYTGVQKLENVDALYEQKIDKQRLAIQNLKASTEQKFELREKYYEEYKCECEGSCGTGAKGVGSECLRKEKKYLKADEEYKLAKAENDQEIAALQLIVADLNAERESYKEELQTSFASGLMAKLQALGELPPGPSWAVVMLLICIEIAPILTKLLSPYGPYDHLLKTVEYDYEIDEIATINLRNQKLNNQLTLLASVEQEKIEQQIINNKRTLHLIEEAHEELVKEQLAIWVEKEKRKLREESKEDEIYIPK</sequence>
<comment type="caution">
    <text evidence="3">The sequence shown here is derived from an EMBL/GenBank/DDBJ whole genome shotgun (WGS) entry which is preliminary data.</text>
</comment>
<organism evidence="3 4">
    <name type="scientific">Marivirga aurantiaca</name>
    <dbReference type="NCBI Taxonomy" id="2802615"/>
    <lineage>
        <taxon>Bacteria</taxon>
        <taxon>Pseudomonadati</taxon>
        <taxon>Bacteroidota</taxon>
        <taxon>Cytophagia</taxon>
        <taxon>Cytophagales</taxon>
        <taxon>Marivirgaceae</taxon>
        <taxon>Marivirga</taxon>
    </lineage>
</organism>
<protein>
    <submittedName>
        <fullName evidence="3">DUF4407 domain-containing protein</fullName>
    </submittedName>
</protein>
<feature type="transmembrane region" description="Helical" evidence="2">
    <location>
        <begin position="43"/>
        <end position="66"/>
    </location>
</feature>
<dbReference type="RefSeq" id="WP_201430809.1">
    <property type="nucleotide sequence ID" value="NZ_JAEQBW010000003.1"/>
</dbReference>
<evidence type="ECO:0000313" key="3">
    <source>
        <dbReference type="EMBL" id="MBK6265131.1"/>
    </source>
</evidence>
<feature type="transmembrane region" description="Helical" evidence="2">
    <location>
        <begin position="72"/>
        <end position="89"/>
    </location>
</feature>
<evidence type="ECO:0000256" key="1">
    <source>
        <dbReference type="SAM" id="Coils"/>
    </source>
</evidence>
<dbReference type="Proteomes" id="UP000611723">
    <property type="component" value="Unassembled WGS sequence"/>
</dbReference>
<keyword evidence="2" id="KW-0472">Membrane</keyword>
<keyword evidence="1" id="KW-0175">Coiled coil</keyword>
<name>A0A934WYA3_9BACT</name>
<evidence type="ECO:0000313" key="4">
    <source>
        <dbReference type="Proteomes" id="UP000611723"/>
    </source>
</evidence>
<evidence type="ECO:0000256" key="2">
    <source>
        <dbReference type="SAM" id="Phobius"/>
    </source>
</evidence>
<reference evidence="3" key="1">
    <citation type="submission" date="2021-01" db="EMBL/GenBank/DDBJ databases">
        <title>Marivirga aurantiaca sp. nov., isolated from intertidal surface sediments.</title>
        <authorList>
            <person name="Zhang M."/>
        </authorList>
    </citation>
    <scope>NUCLEOTIDE SEQUENCE</scope>
    <source>
        <strain evidence="3">S37H4</strain>
    </source>
</reference>
<dbReference type="InterPro" id="IPR025519">
    <property type="entry name" value="DUF4407"/>
</dbReference>
<keyword evidence="2" id="KW-1133">Transmembrane helix</keyword>
<proteinExistence type="predicted"/>
<dbReference type="Pfam" id="PF14362">
    <property type="entry name" value="DUF4407"/>
    <property type="match status" value="1"/>
</dbReference>
<keyword evidence="4" id="KW-1185">Reference proteome</keyword>
<dbReference type="EMBL" id="JAEQBW010000003">
    <property type="protein sequence ID" value="MBK6265131.1"/>
    <property type="molecule type" value="Genomic_DNA"/>
</dbReference>
<dbReference type="AlphaFoldDB" id="A0A934WYA3"/>
<feature type="coiled-coil region" evidence="1">
    <location>
        <begin position="225"/>
        <end position="252"/>
    </location>
</feature>